<proteinExistence type="predicted"/>
<feature type="region of interest" description="Disordered" evidence="1">
    <location>
        <begin position="1"/>
        <end position="32"/>
    </location>
</feature>
<dbReference type="Proteomes" id="UP000287144">
    <property type="component" value="Unassembled WGS sequence"/>
</dbReference>
<protein>
    <submittedName>
        <fullName evidence="2">Uncharacterized protein</fullName>
    </submittedName>
</protein>
<evidence type="ECO:0000256" key="1">
    <source>
        <dbReference type="SAM" id="MobiDB-lite"/>
    </source>
</evidence>
<dbReference type="AlphaFoldDB" id="A0A428U4F0"/>
<accession>A0A428U4F0</accession>
<gene>
    <name evidence="2" type="ORF">CEP52_004229</name>
</gene>
<name>A0A428U4F0_9HYPO</name>
<dbReference type="EMBL" id="NKCK01000030">
    <property type="protein sequence ID" value="RSM09203.1"/>
    <property type="molecule type" value="Genomic_DNA"/>
</dbReference>
<sequence length="152" mass="16956">MPSSAAGLVVGHTSRGHQQRFPRPQRVGAGWGDHDKFREWQIHGRALTKNMLDDEIWQHEDPPTLRFVREGESAAKGVDAIAESLTPDDPDQPVQYTDRLTPKTLLEHFETRSYGETSQAGGQRNQRRGGQRGGGSGRGQRGRPAPNNTHIW</sequence>
<dbReference type="STRING" id="1325735.A0A428U4F0"/>
<reference evidence="2 3" key="1">
    <citation type="submission" date="2017-06" db="EMBL/GenBank/DDBJ databases">
        <title>Comparative genomic analysis of Ambrosia Fusariam Clade fungi.</title>
        <authorList>
            <person name="Stajich J.E."/>
            <person name="Carrillo J."/>
            <person name="Kijimoto T."/>
            <person name="Eskalen A."/>
            <person name="O'Donnell K."/>
            <person name="Kasson M."/>
        </authorList>
    </citation>
    <scope>NUCLEOTIDE SEQUENCE [LARGE SCALE GENOMIC DNA]</scope>
    <source>
        <strain evidence="2 3">NRRL62579</strain>
    </source>
</reference>
<evidence type="ECO:0000313" key="2">
    <source>
        <dbReference type="EMBL" id="RSM09203.1"/>
    </source>
</evidence>
<evidence type="ECO:0000313" key="3">
    <source>
        <dbReference type="Proteomes" id="UP000287144"/>
    </source>
</evidence>
<organism evidence="2 3">
    <name type="scientific">Fusarium oligoseptatum</name>
    <dbReference type="NCBI Taxonomy" id="2604345"/>
    <lineage>
        <taxon>Eukaryota</taxon>
        <taxon>Fungi</taxon>
        <taxon>Dikarya</taxon>
        <taxon>Ascomycota</taxon>
        <taxon>Pezizomycotina</taxon>
        <taxon>Sordariomycetes</taxon>
        <taxon>Hypocreomycetidae</taxon>
        <taxon>Hypocreales</taxon>
        <taxon>Nectriaceae</taxon>
        <taxon>Fusarium</taxon>
        <taxon>Fusarium solani species complex</taxon>
    </lineage>
</organism>
<keyword evidence="3" id="KW-1185">Reference proteome</keyword>
<comment type="caution">
    <text evidence="2">The sequence shown here is derived from an EMBL/GenBank/DDBJ whole genome shotgun (WGS) entry which is preliminary data.</text>
</comment>
<feature type="region of interest" description="Disordered" evidence="1">
    <location>
        <begin position="83"/>
        <end position="152"/>
    </location>
</feature>